<dbReference type="InterPro" id="IPR036388">
    <property type="entry name" value="WH-like_DNA-bd_sf"/>
</dbReference>
<evidence type="ECO:0000259" key="4">
    <source>
        <dbReference type="PROSITE" id="PS50949"/>
    </source>
</evidence>
<dbReference type="GO" id="GO:0003700">
    <property type="term" value="F:DNA-binding transcription factor activity"/>
    <property type="evidence" value="ECO:0007669"/>
    <property type="project" value="InterPro"/>
</dbReference>
<dbReference type="InterPro" id="IPR050679">
    <property type="entry name" value="Bact_HTH_transcr_reg"/>
</dbReference>
<dbReference type="InterPro" id="IPR011663">
    <property type="entry name" value="UTRA"/>
</dbReference>
<dbReference type="PROSITE" id="PS50949">
    <property type="entry name" value="HTH_GNTR"/>
    <property type="match status" value="1"/>
</dbReference>
<evidence type="ECO:0000313" key="5">
    <source>
        <dbReference type="EMBL" id="OWT63603.1"/>
    </source>
</evidence>
<dbReference type="Gene3D" id="1.10.10.10">
    <property type="entry name" value="Winged helix-like DNA-binding domain superfamily/Winged helix DNA-binding domain"/>
    <property type="match status" value="1"/>
</dbReference>
<organism evidence="5 6">
    <name type="scientific">Candidimonas nitroreducens</name>
    <dbReference type="NCBI Taxonomy" id="683354"/>
    <lineage>
        <taxon>Bacteria</taxon>
        <taxon>Pseudomonadati</taxon>
        <taxon>Pseudomonadota</taxon>
        <taxon>Betaproteobacteria</taxon>
        <taxon>Burkholderiales</taxon>
        <taxon>Alcaligenaceae</taxon>
        <taxon>Candidimonas</taxon>
    </lineage>
</organism>
<dbReference type="PRINTS" id="PR00035">
    <property type="entry name" value="HTHGNTR"/>
</dbReference>
<dbReference type="InterPro" id="IPR028978">
    <property type="entry name" value="Chorismate_lyase_/UTRA_dom_sf"/>
</dbReference>
<dbReference type="RefSeq" id="WP_088602185.1">
    <property type="nucleotide sequence ID" value="NZ_NJIH01000003.1"/>
</dbReference>
<keyword evidence="6" id="KW-1185">Reference proteome</keyword>
<dbReference type="SMART" id="SM00345">
    <property type="entry name" value="HTH_GNTR"/>
    <property type="match status" value="1"/>
</dbReference>
<name>A0A225MT16_9BURK</name>
<dbReference type="PANTHER" id="PTHR44846">
    <property type="entry name" value="MANNOSYL-D-GLYCERATE TRANSPORT/METABOLISM SYSTEM REPRESSOR MNGR-RELATED"/>
    <property type="match status" value="1"/>
</dbReference>
<proteinExistence type="predicted"/>
<keyword evidence="1" id="KW-0805">Transcription regulation</keyword>
<dbReference type="SUPFAM" id="SSF64288">
    <property type="entry name" value="Chorismate lyase-like"/>
    <property type="match status" value="1"/>
</dbReference>
<dbReference type="AlphaFoldDB" id="A0A225MT16"/>
<dbReference type="SMART" id="SM00866">
    <property type="entry name" value="UTRA"/>
    <property type="match status" value="1"/>
</dbReference>
<dbReference type="PANTHER" id="PTHR44846:SF1">
    <property type="entry name" value="MANNOSYL-D-GLYCERATE TRANSPORT_METABOLISM SYSTEM REPRESSOR MNGR-RELATED"/>
    <property type="match status" value="1"/>
</dbReference>
<gene>
    <name evidence="5" type="ORF">CEY11_04565</name>
</gene>
<dbReference type="GO" id="GO:0045892">
    <property type="term" value="P:negative regulation of DNA-templated transcription"/>
    <property type="evidence" value="ECO:0007669"/>
    <property type="project" value="TreeGrafter"/>
</dbReference>
<keyword evidence="2" id="KW-0238">DNA-binding</keyword>
<evidence type="ECO:0000256" key="1">
    <source>
        <dbReference type="ARBA" id="ARBA00023015"/>
    </source>
</evidence>
<keyword evidence="3" id="KW-0804">Transcription</keyword>
<dbReference type="GO" id="GO:0003677">
    <property type="term" value="F:DNA binding"/>
    <property type="evidence" value="ECO:0007669"/>
    <property type="project" value="UniProtKB-KW"/>
</dbReference>
<dbReference type="Proteomes" id="UP000214603">
    <property type="component" value="Unassembled WGS sequence"/>
</dbReference>
<dbReference type="SUPFAM" id="SSF46785">
    <property type="entry name" value="Winged helix' DNA-binding domain"/>
    <property type="match status" value="1"/>
</dbReference>
<dbReference type="InterPro" id="IPR036390">
    <property type="entry name" value="WH_DNA-bd_sf"/>
</dbReference>
<dbReference type="Gene3D" id="3.40.1410.10">
    <property type="entry name" value="Chorismate lyase-like"/>
    <property type="match status" value="1"/>
</dbReference>
<dbReference type="CDD" id="cd07377">
    <property type="entry name" value="WHTH_GntR"/>
    <property type="match status" value="1"/>
</dbReference>
<accession>A0A225MT16</accession>
<evidence type="ECO:0000256" key="2">
    <source>
        <dbReference type="ARBA" id="ARBA00023125"/>
    </source>
</evidence>
<dbReference type="EMBL" id="NJIH01000003">
    <property type="protein sequence ID" value="OWT63603.1"/>
    <property type="molecule type" value="Genomic_DNA"/>
</dbReference>
<dbReference type="Pfam" id="PF07702">
    <property type="entry name" value="UTRA"/>
    <property type="match status" value="1"/>
</dbReference>
<feature type="domain" description="HTH gntR-type" evidence="4">
    <location>
        <begin position="15"/>
        <end position="83"/>
    </location>
</feature>
<protein>
    <submittedName>
        <fullName evidence="5">GntR family transcriptional regulator</fullName>
    </submittedName>
</protein>
<evidence type="ECO:0000256" key="3">
    <source>
        <dbReference type="ARBA" id="ARBA00023163"/>
    </source>
</evidence>
<dbReference type="InterPro" id="IPR000524">
    <property type="entry name" value="Tscrpt_reg_HTH_GntR"/>
</dbReference>
<evidence type="ECO:0000313" key="6">
    <source>
        <dbReference type="Proteomes" id="UP000214603"/>
    </source>
</evidence>
<comment type="caution">
    <text evidence="5">The sequence shown here is derived from an EMBL/GenBank/DDBJ whole genome shotgun (WGS) entry which is preliminary data.</text>
</comment>
<dbReference type="Pfam" id="PF00392">
    <property type="entry name" value="GntR"/>
    <property type="match status" value="1"/>
</dbReference>
<reference evidence="6" key="1">
    <citation type="submission" date="2017-06" db="EMBL/GenBank/DDBJ databases">
        <title>Herbaspirillum phytohormonus sp. nov., isolated from the root nodule of Robinia pseudoacacia in lead-zinc mine.</title>
        <authorList>
            <person name="Fan M."/>
            <person name="Lin Y."/>
        </authorList>
    </citation>
    <scope>NUCLEOTIDE SEQUENCE [LARGE SCALE GENOMIC DNA]</scope>
    <source>
        <strain evidence="6">SC-089</strain>
    </source>
</reference>
<sequence>MIESIHTALKKQSRLPLSLKLKYVLRARLERGEWALGARIPTLLELVAEYGVSRATVRAALDELETEGLIQRTRGKGTFVIGDAAKEHWLMLPTDWRSLVRHIEHLKVRFVTLDSGVGVLPPEVPEQSADQLYWWTLRVNWTDHIPYSVNTVYVAKRLFDLRQAEFEAEPVLPAVNRYFRAELHSATQVLTIRAADALAAKHLHLEIGTAVAQALRVARNAAGEVVYVARVLYPAKYLSVETHFHPDVEPEVGADAH</sequence>
<dbReference type="OrthoDB" id="8582866at2"/>